<evidence type="ECO:0000313" key="2">
    <source>
        <dbReference type="EMBL" id="MBQ0931057.1"/>
    </source>
</evidence>
<evidence type="ECO:0000313" key="3">
    <source>
        <dbReference type="Proteomes" id="UP000676246"/>
    </source>
</evidence>
<dbReference type="PANTHER" id="PTHR35024">
    <property type="entry name" value="HYPOTHETICAL CYTOSOLIC PROTEIN"/>
    <property type="match status" value="1"/>
</dbReference>
<dbReference type="Proteomes" id="UP000676246">
    <property type="component" value="Unassembled WGS sequence"/>
</dbReference>
<organism evidence="2 3">
    <name type="scientific">Ideonella alba</name>
    <dbReference type="NCBI Taxonomy" id="2824118"/>
    <lineage>
        <taxon>Bacteria</taxon>
        <taxon>Pseudomonadati</taxon>
        <taxon>Pseudomonadota</taxon>
        <taxon>Betaproteobacteria</taxon>
        <taxon>Burkholderiales</taxon>
        <taxon>Sphaerotilaceae</taxon>
        <taxon>Ideonella</taxon>
    </lineage>
</organism>
<dbReference type="EMBL" id="JAGQDD010000007">
    <property type="protein sequence ID" value="MBQ0931057.1"/>
    <property type="molecule type" value="Genomic_DNA"/>
</dbReference>
<sequence length="166" mass="16995">MDDTTALPSPDDNGQPAAEVPAIALGQTMPDVDRVPTLQPAVQALPGAELSARHSTLASGLSFTGAARIVGSITVAGEVQGDLRLEQSPDGHVTITETGTVVGDICAPNIAVMGQAVGLLDASGGRVTLHESASVSGRIRYTHLQVNGADLNAQLERVRTDVPKQG</sequence>
<protein>
    <submittedName>
        <fullName evidence="2">Polymer-forming cytoskeletal protein</fullName>
    </submittedName>
</protein>
<dbReference type="Pfam" id="PF04519">
    <property type="entry name" value="Bactofilin"/>
    <property type="match status" value="1"/>
</dbReference>
<comment type="similarity">
    <text evidence="1">Belongs to the bactofilin family.</text>
</comment>
<proteinExistence type="inferred from homology"/>
<dbReference type="InterPro" id="IPR007607">
    <property type="entry name" value="BacA/B"/>
</dbReference>
<dbReference type="PANTHER" id="PTHR35024:SF4">
    <property type="entry name" value="POLYMER-FORMING CYTOSKELETAL PROTEIN"/>
    <property type="match status" value="1"/>
</dbReference>
<name>A0A940Y724_9BURK</name>
<dbReference type="AlphaFoldDB" id="A0A940Y724"/>
<accession>A0A940Y724</accession>
<keyword evidence="3" id="KW-1185">Reference proteome</keyword>
<evidence type="ECO:0000256" key="1">
    <source>
        <dbReference type="ARBA" id="ARBA00044755"/>
    </source>
</evidence>
<dbReference type="RefSeq" id="WP_210854048.1">
    <property type="nucleotide sequence ID" value="NZ_JAGQDD010000007.1"/>
</dbReference>
<reference evidence="2 3" key="1">
    <citation type="submission" date="2021-04" db="EMBL/GenBank/DDBJ databases">
        <title>The genome sequence of Ideonella sp. 3Y2.</title>
        <authorList>
            <person name="Liu Y."/>
        </authorList>
    </citation>
    <scope>NUCLEOTIDE SEQUENCE [LARGE SCALE GENOMIC DNA]</scope>
    <source>
        <strain evidence="2 3">3Y2</strain>
    </source>
</reference>
<comment type="caution">
    <text evidence="2">The sequence shown here is derived from an EMBL/GenBank/DDBJ whole genome shotgun (WGS) entry which is preliminary data.</text>
</comment>
<gene>
    <name evidence="2" type="ORF">KAK03_11220</name>
</gene>